<keyword evidence="2" id="KW-1185">Reference proteome</keyword>
<sequence>MAFSVGYTNEEGTSVTSKYGDDCSYRIGETNGVLTIQEPDSVMHLSPGAWQWVAGGPVTSAYTDSEFVVL</sequence>
<evidence type="ECO:0000313" key="1">
    <source>
        <dbReference type="EMBL" id="SDD41691.1"/>
    </source>
</evidence>
<organism evidence="1 2">
    <name type="scientific">Auraticoccus monumenti</name>
    <dbReference type="NCBI Taxonomy" id="675864"/>
    <lineage>
        <taxon>Bacteria</taxon>
        <taxon>Bacillati</taxon>
        <taxon>Actinomycetota</taxon>
        <taxon>Actinomycetes</taxon>
        <taxon>Propionibacteriales</taxon>
        <taxon>Propionibacteriaceae</taxon>
        <taxon>Auraticoccus</taxon>
    </lineage>
</organism>
<dbReference type="EMBL" id="LT629688">
    <property type="protein sequence ID" value="SDD41691.1"/>
    <property type="molecule type" value="Genomic_DNA"/>
</dbReference>
<dbReference type="AlphaFoldDB" id="A0A1G6UK88"/>
<name>A0A1G6UK88_9ACTN</name>
<proteinExistence type="predicted"/>
<dbReference type="Proteomes" id="UP000198546">
    <property type="component" value="Chromosome i"/>
</dbReference>
<gene>
    <name evidence="1" type="ORF">SAMN04489747_0905</name>
</gene>
<protein>
    <submittedName>
        <fullName evidence="1">Uncharacterized protein</fullName>
    </submittedName>
</protein>
<reference evidence="1 2" key="1">
    <citation type="submission" date="2016-10" db="EMBL/GenBank/DDBJ databases">
        <authorList>
            <person name="de Groot N.N."/>
        </authorList>
    </citation>
    <scope>NUCLEOTIDE SEQUENCE [LARGE SCALE GENOMIC DNA]</scope>
    <source>
        <strain evidence="1 2">MON 2.2</strain>
    </source>
</reference>
<dbReference type="RefSeq" id="WP_090591045.1">
    <property type="nucleotide sequence ID" value="NZ_LT629688.1"/>
</dbReference>
<evidence type="ECO:0000313" key="2">
    <source>
        <dbReference type="Proteomes" id="UP000198546"/>
    </source>
</evidence>
<accession>A0A1G6UK88</accession>